<comment type="caution">
    <text evidence="2">The sequence shown here is derived from an EMBL/GenBank/DDBJ whole genome shotgun (WGS) entry which is preliminary data.</text>
</comment>
<protein>
    <submittedName>
        <fullName evidence="2">Uncharacterized protein</fullName>
    </submittedName>
</protein>
<dbReference type="AlphaFoldDB" id="A0AA88U974"/>
<organism evidence="2 3">
    <name type="scientific">Escallonia rubra</name>
    <dbReference type="NCBI Taxonomy" id="112253"/>
    <lineage>
        <taxon>Eukaryota</taxon>
        <taxon>Viridiplantae</taxon>
        <taxon>Streptophyta</taxon>
        <taxon>Embryophyta</taxon>
        <taxon>Tracheophyta</taxon>
        <taxon>Spermatophyta</taxon>
        <taxon>Magnoliopsida</taxon>
        <taxon>eudicotyledons</taxon>
        <taxon>Gunneridae</taxon>
        <taxon>Pentapetalae</taxon>
        <taxon>asterids</taxon>
        <taxon>campanulids</taxon>
        <taxon>Escalloniales</taxon>
        <taxon>Escalloniaceae</taxon>
        <taxon>Escallonia</taxon>
    </lineage>
</organism>
<name>A0AA88U974_9ASTE</name>
<gene>
    <name evidence="2" type="ORF">RJ640_017376</name>
</gene>
<feature type="compositionally biased region" description="Polar residues" evidence="1">
    <location>
        <begin position="102"/>
        <end position="112"/>
    </location>
</feature>
<evidence type="ECO:0000313" key="3">
    <source>
        <dbReference type="Proteomes" id="UP001187471"/>
    </source>
</evidence>
<dbReference type="InterPro" id="IPR012881">
    <property type="entry name" value="DUF1685"/>
</dbReference>
<dbReference type="Proteomes" id="UP001187471">
    <property type="component" value="Unassembled WGS sequence"/>
</dbReference>
<keyword evidence="3" id="KW-1185">Reference proteome</keyword>
<dbReference type="Pfam" id="PF07939">
    <property type="entry name" value="DUF1685"/>
    <property type="match status" value="1"/>
</dbReference>
<feature type="region of interest" description="Disordered" evidence="1">
    <location>
        <begin position="89"/>
        <end position="112"/>
    </location>
</feature>
<proteinExistence type="predicted"/>
<dbReference type="PANTHER" id="PTHR33785:SF12">
    <property type="entry name" value="DUF1685 FAMILY PROTEIN"/>
    <property type="match status" value="1"/>
</dbReference>
<dbReference type="PANTHER" id="PTHR33785">
    <property type="entry name" value="OS06G0550800 PROTEIN"/>
    <property type="match status" value="1"/>
</dbReference>
<reference evidence="2" key="1">
    <citation type="submission" date="2022-12" db="EMBL/GenBank/DDBJ databases">
        <title>Draft genome assemblies for two species of Escallonia (Escalloniales).</title>
        <authorList>
            <person name="Chanderbali A."/>
            <person name="Dervinis C."/>
            <person name="Anghel I."/>
            <person name="Soltis D."/>
            <person name="Soltis P."/>
            <person name="Zapata F."/>
        </authorList>
    </citation>
    <scope>NUCLEOTIDE SEQUENCE</scope>
    <source>
        <strain evidence="2">UCBG92.1500</strain>
        <tissue evidence="2">Leaf</tissue>
    </source>
</reference>
<dbReference type="EMBL" id="JAVXUO010002227">
    <property type="protein sequence ID" value="KAK2975163.1"/>
    <property type="molecule type" value="Genomic_DNA"/>
</dbReference>
<evidence type="ECO:0000256" key="1">
    <source>
        <dbReference type="SAM" id="MobiDB-lite"/>
    </source>
</evidence>
<accession>A0AA88U974</accession>
<evidence type="ECO:0000313" key="2">
    <source>
        <dbReference type="EMBL" id="KAK2975163.1"/>
    </source>
</evidence>
<sequence>MASITTKSDLESPLASLLLSSQVSPVNQVIYIRPHRGKVSLIFSSNPTKFNSPLKKLQFMDPEGILNLFDACWFNLEIFKQQSVSSNSAIDEADPDQGVEENATSGPKFSSLPSILMRSKSDQLSALTSFSSDTLSPNSVLLTPHLQTILSGKEVAVQEESRKPKRFGSMKGRLVKKRGVTKSLSDLEFEELKGFMDLGFVFSEEDKESSLVEIIPGLQRLGEEKDHRNHHQQQQEGSITVKESLVPRPYLSEAWEVLGRREKVNPLMNWRVPALSDEMDMKDSLKWWAHTVASTVR</sequence>